<keyword evidence="2" id="KW-1185">Reference proteome</keyword>
<dbReference type="Proteomes" id="UP001162992">
    <property type="component" value="Chromosome 2"/>
</dbReference>
<evidence type="ECO:0000313" key="1">
    <source>
        <dbReference type="EMBL" id="KAJ7567383.1"/>
    </source>
</evidence>
<comment type="caution">
    <text evidence="1">The sequence shown here is derived from an EMBL/GenBank/DDBJ whole genome shotgun (WGS) entry which is preliminary data.</text>
</comment>
<accession>A0ACC2ELV3</accession>
<proteinExistence type="predicted"/>
<gene>
    <name evidence="1" type="ORF">O6H91_02G144500</name>
</gene>
<evidence type="ECO:0000313" key="2">
    <source>
        <dbReference type="Proteomes" id="UP001162992"/>
    </source>
</evidence>
<reference evidence="2" key="1">
    <citation type="journal article" date="2024" name="Proc. Natl. Acad. Sci. U.S.A.">
        <title>Extraordinary preservation of gene collinearity over three hundred million years revealed in homosporous lycophytes.</title>
        <authorList>
            <person name="Li C."/>
            <person name="Wickell D."/>
            <person name="Kuo L.Y."/>
            <person name="Chen X."/>
            <person name="Nie B."/>
            <person name="Liao X."/>
            <person name="Peng D."/>
            <person name="Ji J."/>
            <person name="Jenkins J."/>
            <person name="Williams M."/>
            <person name="Shu S."/>
            <person name="Plott C."/>
            <person name="Barry K."/>
            <person name="Rajasekar S."/>
            <person name="Grimwood J."/>
            <person name="Han X."/>
            <person name="Sun S."/>
            <person name="Hou Z."/>
            <person name="He W."/>
            <person name="Dai G."/>
            <person name="Sun C."/>
            <person name="Schmutz J."/>
            <person name="Leebens-Mack J.H."/>
            <person name="Li F.W."/>
            <person name="Wang L."/>
        </authorList>
    </citation>
    <scope>NUCLEOTIDE SEQUENCE [LARGE SCALE GENOMIC DNA]</scope>
    <source>
        <strain evidence="2">cv. PW_Plant_1</strain>
    </source>
</reference>
<protein>
    <submittedName>
        <fullName evidence="1">Uncharacterized protein</fullName>
    </submittedName>
</protein>
<name>A0ACC2ELV3_DIPCM</name>
<sequence length="460" mass="50381">MARCVCCAAHLKCLNVFSKSTTTSFYTVPRVLVSTAISFDISNDNALADSTSPHPIYPRVVLKKGKANLFREGNPVVYGGAVDRVIGRPPPQTGDVVMVTDGTEKAIGWGMFNSVSMYRVRLMQMEDEIRRDASSSFNMERLIESRILAAMKLRQDLLRLPSSETDVYRLVNSEGDRLSGLIVDVFGGHAVVVSSAAWVERYQSKVERAIKHATGISCITWRPSVEILKEEGLQMEIPKTSGLMEFIQVVENGVKFMVSFEGQKTGFYADQRENRLLLRSCSKDKSVLDLCCYTGGFALNAAVGGATSITGIDSSSPALELAQMNIELNNLDTKRINFQKADITEYMRSAVADGTTWDIVVLDPPKLAPTRKVLQRAAAKYRALNSLAMRLIKPGGLFMTCSCSGAVTQSGAFLSILKEAASSSKRRITQLRYAGAGADHPLDPAFPEGAYLTNVMLRVM</sequence>
<dbReference type="EMBL" id="CM055093">
    <property type="protein sequence ID" value="KAJ7567383.1"/>
    <property type="molecule type" value="Genomic_DNA"/>
</dbReference>
<organism evidence="1 2">
    <name type="scientific">Diphasiastrum complanatum</name>
    <name type="common">Issler's clubmoss</name>
    <name type="synonym">Lycopodium complanatum</name>
    <dbReference type="NCBI Taxonomy" id="34168"/>
    <lineage>
        <taxon>Eukaryota</taxon>
        <taxon>Viridiplantae</taxon>
        <taxon>Streptophyta</taxon>
        <taxon>Embryophyta</taxon>
        <taxon>Tracheophyta</taxon>
        <taxon>Lycopodiopsida</taxon>
        <taxon>Lycopodiales</taxon>
        <taxon>Lycopodiaceae</taxon>
        <taxon>Lycopodioideae</taxon>
        <taxon>Diphasiastrum</taxon>
    </lineage>
</organism>